<evidence type="ECO:0000256" key="2">
    <source>
        <dbReference type="ARBA" id="ARBA00007263"/>
    </source>
</evidence>
<dbReference type="GO" id="GO:0009922">
    <property type="term" value="F:fatty acid elongase activity"/>
    <property type="evidence" value="ECO:0000318"/>
    <property type="project" value="GO_Central"/>
</dbReference>
<keyword evidence="14" id="KW-1185">Reference proteome</keyword>
<dbReference type="GeneID" id="110777033"/>
<keyword evidence="8 13" id="KW-1133">Transmembrane helix</keyword>
<evidence type="ECO:0000256" key="12">
    <source>
        <dbReference type="ARBA" id="ARBA00047375"/>
    </source>
</evidence>
<evidence type="ECO:0000313" key="15">
    <source>
        <dbReference type="RefSeq" id="XP_021837318.2"/>
    </source>
</evidence>
<comment type="catalytic activity">
    <reaction evidence="12">
        <text>a very-long-chain acyl-CoA + malonyl-CoA + H(+) = a very-long-chain 3-oxoacyl-CoA + CO2 + CoA</text>
        <dbReference type="Rhea" id="RHEA:32727"/>
        <dbReference type="ChEBI" id="CHEBI:15378"/>
        <dbReference type="ChEBI" id="CHEBI:16526"/>
        <dbReference type="ChEBI" id="CHEBI:57287"/>
        <dbReference type="ChEBI" id="CHEBI:57384"/>
        <dbReference type="ChEBI" id="CHEBI:90725"/>
        <dbReference type="ChEBI" id="CHEBI:90736"/>
        <dbReference type="EC" id="2.3.1.199"/>
    </reaction>
</comment>
<keyword evidence="5" id="KW-0808">Transferase</keyword>
<evidence type="ECO:0000256" key="8">
    <source>
        <dbReference type="ARBA" id="ARBA00022989"/>
    </source>
</evidence>
<dbReference type="PANTHER" id="PTHR11157:SF134">
    <property type="entry name" value="ELONGATION OF FATTY ACIDS PROTEIN 1-RELATED"/>
    <property type="match status" value="1"/>
</dbReference>
<evidence type="ECO:0000256" key="13">
    <source>
        <dbReference type="SAM" id="Phobius"/>
    </source>
</evidence>
<dbReference type="Pfam" id="PF01151">
    <property type="entry name" value="ELO"/>
    <property type="match status" value="1"/>
</dbReference>
<evidence type="ECO:0000313" key="14">
    <source>
        <dbReference type="Proteomes" id="UP000813463"/>
    </source>
</evidence>
<feature type="transmembrane region" description="Helical" evidence="13">
    <location>
        <begin position="33"/>
        <end position="55"/>
    </location>
</feature>
<evidence type="ECO:0000256" key="11">
    <source>
        <dbReference type="ARBA" id="ARBA00023160"/>
    </source>
</evidence>
<keyword evidence="9" id="KW-0443">Lipid metabolism</keyword>
<gene>
    <name evidence="15" type="primary">LOC110777033</name>
</gene>
<evidence type="ECO:0000256" key="9">
    <source>
        <dbReference type="ARBA" id="ARBA00023098"/>
    </source>
</evidence>
<comment type="subcellular location">
    <subcellularLocation>
        <location evidence="1">Membrane</location>
        <topology evidence="1">Multi-pass membrane protein</topology>
    </subcellularLocation>
</comment>
<dbReference type="RefSeq" id="XP_021837318.2">
    <property type="nucleotide sequence ID" value="XM_021981626.2"/>
</dbReference>
<reference evidence="15" key="2">
    <citation type="submission" date="2025-08" db="UniProtKB">
        <authorList>
            <consortium name="RefSeq"/>
        </authorList>
    </citation>
    <scope>IDENTIFICATION</scope>
    <source>
        <tissue evidence="15">Leaf</tissue>
    </source>
</reference>
<feature type="transmembrane region" description="Helical" evidence="13">
    <location>
        <begin position="67"/>
        <end position="92"/>
    </location>
</feature>
<keyword evidence="10 13" id="KW-0472">Membrane</keyword>
<sequence>MEAFIRMAKYWLVYHPNISNFEWKRGITTASSIHFLIFTDLSYIFLTLLWNYWSFRPLSIPLRLISAVYNLFSFFLAVLMVVGCSLSTLSQMPNPNWIFCFPANQTPTRGPVFFWGYVFYLSKILEFTDTILILLSDTKARRLSFLHVFHHSMGLIMSYIWIDAPQSLLPLGVVTNASVHTVMYLYYLMCSFGVRPSWKKMVTDIQITQFVCWFFTSGIALYHHLVKYPCSGPIYAWLFCAFVIISLLFLFLDFYWKTYNYKQQKMVTKEGHHA</sequence>
<organism evidence="14 15">
    <name type="scientific">Spinacia oleracea</name>
    <name type="common">Spinach</name>
    <dbReference type="NCBI Taxonomy" id="3562"/>
    <lineage>
        <taxon>Eukaryota</taxon>
        <taxon>Viridiplantae</taxon>
        <taxon>Streptophyta</taxon>
        <taxon>Embryophyta</taxon>
        <taxon>Tracheophyta</taxon>
        <taxon>Spermatophyta</taxon>
        <taxon>Magnoliopsida</taxon>
        <taxon>eudicotyledons</taxon>
        <taxon>Gunneridae</taxon>
        <taxon>Pentapetalae</taxon>
        <taxon>Caryophyllales</taxon>
        <taxon>Chenopodiaceae</taxon>
        <taxon>Chenopodioideae</taxon>
        <taxon>Anserineae</taxon>
        <taxon>Spinacia</taxon>
    </lineage>
</organism>
<dbReference type="PANTHER" id="PTHR11157">
    <property type="entry name" value="FATTY ACID ACYL TRANSFERASE-RELATED"/>
    <property type="match status" value="1"/>
</dbReference>
<dbReference type="InterPro" id="IPR030457">
    <property type="entry name" value="ELO_CS"/>
</dbReference>
<evidence type="ECO:0000256" key="1">
    <source>
        <dbReference type="ARBA" id="ARBA00004141"/>
    </source>
</evidence>
<dbReference type="AlphaFoldDB" id="A0A9R0HUY7"/>
<evidence type="ECO:0000256" key="7">
    <source>
        <dbReference type="ARBA" id="ARBA00022832"/>
    </source>
</evidence>
<feature type="transmembrane region" description="Helical" evidence="13">
    <location>
        <begin position="112"/>
        <end position="136"/>
    </location>
</feature>
<feature type="transmembrane region" description="Helical" evidence="13">
    <location>
        <begin position="201"/>
        <end position="222"/>
    </location>
</feature>
<proteinExistence type="inferred from homology"/>
<dbReference type="GO" id="GO:0005789">
    <property type="term" value="C:endoplasmic reticulum membrane"/>
    <property type="evidence" value="ECO:0000318"/>
    <property type="project" value="GO_Central"/>
</dbReference>
<dbReference type="GO" id="GO:0019367">
    <property type="term" value="P:fatty acid elongation, saturated fatty acid"/>
    <property type="evidence" value="ECO:0000318"/>
    <property type="project" value="GO_Central"/>
</dbReference>
<evidence type="ECO:0000256" key="5">
    <source>
        <dbReference type="ARBA" id="ARBA00022679"/>
    </source>
</evidence>
<feature type="transmembrane region" description="Helical" evidence="13">
    <location>
        <begin position="168"/>
        <end position="189"/>
    </location>
</feature>
<dbReference type="GO" id="GO:0034626">
    <property type="term" value="P:fatty acid elongation, polyunsaturated fatty acid"/>
    <property type="evidence" value="ECO:0000318"/>
    <property type="project" value="GO_Central"/>
</dbReference>
<evidence type="ECO:0000256" key="3">
    <source>
        <dbReference type="ARBA" id="ARBA00012307"/>
    </source>
</evidence>
<evidence type="ECO:0000256" key="10">
    <source>
        <dbReference type="ARBA" id="ARBA00023136"/>
    </source>
</evidence>
<dbReference type="GO" id="GO:0034625">
    <property type="term" value="P:fatty acid elongation, monounsaturated fatty acid"/>
    <property type="evidence" value="ECO:0000318"/>
    <property type="project" value="GO_Central"/>
</dbReference>
<evidence type="ECO:0000256" key="6">
    <source>
        <dbReference type="ARBA" id="ARBA00022692"/>
    </source>
</evidence>
<keyword evidence="11" id="KW-0275">Fatty acid biosynthesis</keyword>
<comment type="similarity">
    <text evidence="2">Belongs to the ELO family.</text>
</comment>
<reference evidence="14" key="1">
    <citation type="journal article" date="2021" name="Nat. Commun.">
        <title>Genomic analyses provide insights into spinach domestication and the genetic basis of agronomic traits.</title>
        <authorList>
            <person name="Cai X."/>
            <person name="Sun X."/>
            <person name="Xu C."/>
            <person name="Sun H."/>
            <person name="Wang X."/>
            <person name="Ge C."/>
            <person name="Zhang Z."/>
            <person name="Wang Q."/>
            <person name="Fei Z."/>
            <person name="Jiao C."/>
            <person name="Wang Q."/>
        </authorList>
    </citation>
    <scope>NUCLEOTIDE SEQUENCE [LARGE SCALE GENOMIC DNA]</scope>
    <source>
        <strain evidence="14">cv. Varoflay</strain>
    </source>
</reference>
<dbReference type="GO" id="GO:0042761">
    <property type="term" value="P:very long-chain fatty acid biosynthetic process"/>
    <property type="evidence" value="ECO:0000318"/>
    <property type="project" value="GO_Central"/>
</dbReference>
<accession>A0A9R0HUY7</accession>
<dbReference type="EC" id="2.3.1.199" evidence="3"/>
<name>A0A9R0HUY7_SPIOL</name>
<dbReference type="GO" id="GO:0030148">
    <property type="term" value="P:sphingolipid biosynthetic process"/>
    <property type="evidence" value="ECO:0000318"/>
    <property type="project" value="GO_Central"/>
</dbReference>
<keyword evidence="7" id="KW-0276">Fatty acid metabolism</keyword>
<feature type="transmembrane region" description="Helical" evidence="13">
    <location>
        <begin position="234"/>
        <end position="256"/>
    </location>
</feature>
<dbReference type="InterPro" id="IPR002076">
    <property type="entry name" value="ELO_fam"/>
</dbReference>
<dbReference type="KEGG" id="soe:110777033"/>
<dbReference type="Proteomes" id="UP000813463">
    <property type="component" value="Chromosome 6"/>
</dbReference>
<dbReference type="PROSITE" id="PS01188">
    <property type="entry name" value="ELO"/>
    <property type="match status" value="1"/>
</dbReference>
<evidence type="ECO:0000256" key="4">
    <source>
        <dbReference type="ARBA" id="ARBA00022516"/>
    </source>
</evidence>
<protein>
    <recommendedName>
        <fullName evidence="3">very-long-chain 3-oxoacyl-CoA synthase</fullName>
        <ecNumber evidence="3">2.3.1.199</ecNumber>
    </recommendedName>
</protein>
<keyword evidence="4" id="KW-0444">Lipid biosynthesis</keyword>
<feature type="transmembrane region" description="Helical" evidence="13">
    <location>
        <begin position="143"/>
        <end position="162"/>
    </location>
</feature>
<keyword evidence="6 13" id="KW-0812">Transmembrane</keyword>